<name>A0AAW2E1I5_9ROSI</name>
<keyword evidence="2" id="KW-1185">Reference proteome</keyword>
<proteinExistence type="predicted"/>
<dbReference type="EMBL" id="JAZDWU010000001">
    <property type="protein sequence ID" value="KAL0016249.1"/>
    <property type="molecule type" value="Genomic_DNA"/>
</dbReference>
<accession>A0AAW2E1I5</accession>
<gene>
    <name evidence="1" type="ORF">SO802_003318</name>
</gene>
<evidence type="ECO:0000313" key="1">
    <source>
        <dbReference type="EMBL" id="KAL0016249.1"/>
    </source>
</evidence>
<dbReference type="Proteomes" id="UP001459277">
    <property type="component" value="Unassembled WGS sequence"/>
</dbReference>
<organism evidence="1 2">
    <name type="scientific">Lithocarpus litseifolius</name>
    <dbReference type="NCBI Taxonomy" id="425828"/>
    <lineage>
        <taxon>Eukaryota</taxon>
        <taxon>Viridiplantae</taxon>
        <taxon>Streptophyta</taxon>
        <taxon>Embryophyta</taxon>
        <taxon>Tracheophyta</taxon>
        <taxon>Spermatophyta</taxon>
        <taxon>Magnoliopsida</taxon>
        <taxon>eudicotyledons</taxon>
        <taxon>Gunneridae</taxon>
        <taxon>Pentapetalae</taxon>
        <taxon>rosids</taxon>
        <taxon>fabids</taxon>
        <taxon>Fagales</taxon>
        <taxon>Fagaceae</taxon>
        <taxon>Lithocarpus</taxon>
    </lineage>
</organism>
<comment type="caution">
    <text evidence="1">The sequence shown here is derived from an EMBL/GenBank/DDBJ whole genome shotgun (WGS) entry which is preliminary data.</text>
</comment>
<dbReference type="AlphaFoldDB" id="A0AAW2E1I5"/>
<sequence length="94" mass="11036">MRLALCVMITKKQICMLYGCVNKLNRCGNKNIASVCSTRNSIGHSWIFSLKRFWTERRSRLREKQPAWPLHEVSRRAKDSVMEFFDIHKKGPPV</sequence>
<protein>
    <submittedName>
        <fullName evidence="1">Uncharacterized protein</fullName>
    </submittedName>
</protein>
<evidence type="ECO:0000313" key="2">
    <source>
        <dbReference type="Proteomes" id="UP001459277"/>
    </source>
</evidence>
<reference evidence="1 2" key="1">
    <citation type="submission" date="2024-01" db="EMBL/GenBank/DDBJ databases">
        <title>A telomere-to-telomere, gap-free genome of sweet tea (Lithocarpus litseifolius).</title>
        <authorList>
            <person name="Zhou J."/>
        </authorList>
    </citation>
    <scope>NUCLEOTIDE SEQUENCE [LARGE SCALE GENOMIC DNA]</scope>
    <source>
        <strain evidence="1">Zhou-2022a</strain>
        <tissue evidence="1">Leaf</tissue>
    </source>
</reference>